<evidence type="ECO:0000256" key="9">
    <source>
        <dbReference type="ARBA" id="ARBA00022842"/>
    </source>
</evidence>
<evidence type="ECO:0000256" key="1">
    <source>
        <dbReference type="ARBA" id="ARBA00001946"/>
    </source>
</evidence>
<sequence>MSPHNLHHPFSGSHAPCSPAAHSLSSLPDHPEIAAALDVIRIMKTLGFTALMVGGAVRDILLERPVRDVDLASDMPLESLRKHFRAFETGRSRLFHTLCIVHQGQHLETTLFRTKHSLPAERPDQEDTKHSLFLQDARHRDFTINAMALDEQLDLLDPFHGKKDLDRGLIRAVENPRERITEDPLRMLRAARLACELDFEIEEKTALSISGLARDISDVAPERLGREILKMASLSGPRFARGIRLLDRLGLLPVVLPEVDALKGLYHDPRHHPEGDVFIHTLRAIQCNDLAHDSLNMALLAHDLGKTDIAARHPGTGFYRGHDRAAEYIIRQMGQRLRLPGRITRAMQAVAANHMRMHGLDEMRPSKILEMVEHPHWALLARASVCDHAARGKEHGKLQQKKIALALKKIRPLLNEATGKTRPVITGNQVMQAAGIPPGPMVGRIIRETTAWARDNGIQDQNLILDYARNLAQELQKENTRS</sequence>
<comment type="cofactor">
    <cofactor evidence="1">
        <name>Mg(2+)</name>
        <dbReference type="ChEBI" id="CHEBI:18420"/>
    </cofactor>
</comment>
<dbReference type="InterPro" id="IPR050124">
    <property type="entry name" value="tRNA_CCA-adding_enzyme"/>
</dbReference>
<evidence type="ECO:0000313" key="14">
    <source>
        <dbReference type="EMBL" id="EFI33036.1"/>
    </source>
</evidence>
<evidence type="ECO:0000256" key="11">
    <source>
        <dbReference type="RuleBase" id="RU003953"/>
    </source>
</evidence>
<protein>
    <submittedName>
        <fullName evidence="14">Polynucleotide adenylyltransferase region</fullName>
    </submittedName>
</protein>
<keyword evidence="15" id="KW-1185">Reference proteome</keyword>
<dbReference type="InterPro" id="IPR043519">
    <property type="entry name" value="NT_sf"/>
</dbReference>
<evidence type="ECO:0000256" key="2">
    <source>
        <dbReference type="ARBA" id="ARBA00022679"/>
    </source>
</evidence>
<evidence type="ECO:0000259" key="13">
    <source>
        <dbReference type="Pfam" id="PF12627"/>
    </source>
</evidence>
<keyword evidence="3" id="KW-0819">tRNA processing</keyword>
<evidence type="ECO:0000256" key="7">
    <source>
        <dbReference type="ARBA" id="ARBA00022800"/>
    </source>
</evidence>
<evidence type="ECO:0000256" key="3">
    <source>
        <dbReference type="ARBA" id="ARBA00022694"/>
    </source>
</evidence>
<keyword evidence="6" id="KW-0547">Nucleotide-binding</keyword>
<dbReference type="GO" id="GO:0016779">
    <property type="term" value="F:nucleotidyltransferase activity"/>
    <property type="evidence" value="ECO:0007669"/>
    <property type="project" value="UniProtKB-KW"/>
</dbReference>
<evidence type="ECO:0000256" key="5">
    <source>
        <dbReference type="ARBA" id="ARBA00022723"/>
    </source>
</evidence>
<evidence type="ECO:0000256" key="6">
    <source>
        <dbReference type="ARBA" id="ARBA00022741"/>
    </source>
</evidence>
<evidence type="ECO:0000256" key="10">
    <source>
        <dbReference type="ARBA" id="ARBA00022884"/>
    </source>
</evidence>
<dbReference type="GO" id="GO:0005524">
    <property type="term" value="F:ATP binding"/>
    <property type="evidence" value="ECO:0007669"/>
    <property type="project" value="UniProtKB-KW"/>
</dbReference>
<keyword evidence="4 14" id="KW-0548">Nucleotidyltransferase</keyword>
<dbReference type="Gene3D" id="1.10.3090.10">
    <property type="entry name" value="cca-adding enzyme, domain 2"/>
    <property type="match status" value="1"/>
</dbReference>
<feature type="domain" description="Poly A polymerase head" evidence="12">
    <location>
        <begin position="52"/>
        <end position="171"/>
    </location>
</feature>
<keyword evidence="5" id="KW-0479">Metal-binding</keyword>
<dbReference type="PANTHER" id="PTHR47545:SF1">
    <property type="entry name" value="MULTIFUNCTIONAL CCA PROTEIN"/>
    <property type="match status" value="1"/>
</dbReference>
<evidence type="ECO:0000313" key="15">
    <source>
        <dbReference type="Proteomes" id="UP000005496"/>
    </source>
</evidence>
<dbReference type="GO" id="GO:0046872">
    <property type="term" value="F:metal ion binding"/>
    <property type="evidence" value="ECO:0007669"/>
    <property type="project" value="UniProtKB-KW"/>
</dbReference>
<dbReference type="EMBL" id="ACJN02000004">
    <property type="protein sequence ID" value="EFI33036.1"/>
    <property type="molecule type" value="Genomic_DNA"/>
</dbReference>
<dbReference type="PANTHER" id="PTHR47545">
    <property type="entry name" value="MULTIFUNCTIONAL CCA PROTEIN"/>
    <property type="match status" value="1"/>
</dbReference>
<feature type="domain" description="tRNA nucleotidyltransferase/poly(A) polymerase RNA and SrmB- binding" evidence="13">
    <location>
        <begin position="198"/>
        <end position="261"/>
    </location>
</feature>
<reference evidence="14" key="1">
    <citation type="submission" date="2010-05" db="EMBL/GenBank/DDBJ databases">
        <title>The draft genome of Desulfonatronospira thiodismutans ASO3-1.</title>
        <authorList>
            <consortium name="US DOE Joint Genome Institute (JGI-PGF)"/>
            <person name="Lucas S."/>
            <person name="Copeland A."/>
            <person name="Lapidus A."/>
            <person name="Cheng J.-F."/>
            <person name="Bruce D."/>
            <person name="Goodwin L."/>
            <person name="Pitluck S."/>
            <person name="Chertkov O."/>
            <person name="Brettin T."/>
            <person name="Detter J.C."/>
            <person name="Han C."/>
            <person name="Land M.L."/>
            <person name="Hauser L."/>
            <person name="Kyrpides N."/>
            <person name="Mikhailova N."/>
            <person name="Muyzer G."/>
            <person name="Woyke T."/>
        </authorList>
    </citation>
    <scope>NUCLEOTIDE SEQUENCE [LARGE SCALE GENOMIC DNA]</scope>
    <source>
        <strain evidence="14">ASO3-1</strain>
    </source>
</reference>
<name>D6SUQ6_9BACT</name>
<dbReference type="SUPFAM" id="SSF81301">
    <property type="entry name" value="Nucleotidyltransferase"/>
    <property type="match status" value="1"/>
</dbReference>
<dbReference type="AlphaFoldDB" id="D6SUQ6"/>
<keyword evidence="10 11" id="KW-0694">RNA-binding</keyword>
<dbReference type="SUPFAM" id="SSF81891">
    <property type="entry name" value="Poly A polymerase C-terminal region-like"/>
    <property type="match status" value="1"/>
</dbReference>
<dbReference type="eggNOG" id="COG0617">
    <property type="taxonomic scope" value="Bacteria"/>
</dbReference>
<dbReference type="OrthoDB" id="9805698at2"/>
<keyword evidence="2 11" id="KW-0808">Transferase</keyword>
<dbReference type="Pfam" id="PF12627">
    <property type="entry name" value="PolyA_pol_RNAbd"/>
    <property type="match status" value="1"/>
</dbReference>
<dbReference type="GO" id="GO:0003723">
    <property type="term" value="F:RNA binding"/>
    <property type="evidence" value="ECO:0007669"/>
    <property type="project" value="UniProtKB-KW"/>
</dbReference>
<keyword evidence="7" id="KW-0692">RNA repair</keyword>
<dbReference type="InterPro" id="IPR002646">
    <property type="entry name" value="PolA_pol_head_dom"/>
</dbReference>
<proteinExistence type="inferred from homology"/>
<comment type="caution">
    <text evidence="14">The sequence shown here is derived from an EMBL/GenBank/DDBJ whole genome shotgun (WGS) entry which is preliminary data.</text>
</comment>
<dbReference type="GO" id="GO:0042245">
    <property type="term" value="P:RNA repair"/>
    <property type="evidence" value="ECO:0007669"/>
    <property type="project" value="UniProtKB-KW"/>
</dbReference>
<dbReference type="GO" id="GO:0008033">
    <property type="term" value="P:tRNA processing"/>
    <property type="evidence" value="ECO:0007669"/>
    <property type="project" value="UniProtKB-KW"/>
</dbReference>
<dbReference type="RefSeq" id="WP_008871729.1">
    <property type="nucleotide sequence ID" value="NZ_ACJN02000004.1"/>
</dbReference>
<comment type="similarity">
    <text evidence="11">Belongs to the tRNA nucleotidyltransferase/poly(A) polymerase family.</text>
</comment>
<gene>
    <name evidence="14" type="ORF">Dthio_PD0350</name>
</gene>
<evidence type="ECO:0000259" key="12">
    <source>
        <dbReference type="Pfam" id="PF01743"/>
    </source>
</evidence>
<dbReference type="InterPro" id="IPR032828">
    <property type="entry name" value="PolyA_RNA-bd"/>
</dbReference>
<evidence type="ECO:0000256" key="4">
    <source>
        <dbReference type="ARBA" id="ARBA00022695"/>
    </source>
</evidence>
<dbReference type="Pfam" id="PF01743">
    <property type="entry name" value="PolyA_pol"/>
    <property type="match status" value="1"/>
</dbReference>
<dbReference type="Gene3D" id="3.30.460.10">
    <property type="entry name" value="Beta Polymerase, domain 2"/>
    <property type="match status" value="1"/>
</dbReference>
<dbReference type="Proteomes" id="UP000005496">
    <property type="component" value="Unassembled WGS sequence"/>
</dbReference>
<accession>D6SUQ6</accession>
<keyword evidence="8" id="KW-0067">ATP-binding</keyword>
<organism evidence="14 15">
    <name type="scientific">Desulfonatronospira thiodismutans ASO3-1</name>
    <dbReference type="NCBI Taxonomy" id="555779"/>
    <lineage>
        <taxon>Bacteria</taxon>
        <taxon>Pseudomonadati</taxon>
        <taxon>Thermodesulfobacteriota</taxon>
        <taxon>Desulfovibrionia</taxon>
        <taxon>Desulfovibrionales</taxon>
        <taxon>Desulfonatronovibrionaceae</taxon>
        <taxon>Desulfonatronospira</taxon>
    </lineage>
</organism>
<evidence type="ECO:0000256" key="8">
    <source>
        <dbReference type="ARBA" id="ARBA00022840"/>
    </source>
</evidence>
<keyword evidence="9" id="KW-0460">Magnesium</keyword>